<protein>
    <submittedName>
        <fullName evidence="1">Uncharacterized protein</fullName>
    </submittedName>
</protein>
<evidence type="ECO:0000313" key="2">
    <source>
        <dbReference type="Proteomes" id="UP000638648"/>
    </source>
</evidence>
<accession>A0A927N2K1</accession>
<proteinExistence type="predicted"/>
<reference evidence="1" key="1">
    <citation type="submission" date="2020-10" db="EMBL/GenBank/DDBJ databases">
        <title>Sequencing the genomes of 1000 actinobacteria strains.</title>
        <authorList>
            <person name="Klenk H.-P."/>
        </authorList>
    </citation>
    <scope>NUCLEOTIDE SEQUENCE</scope>
    <source>
        <strain evidence="1">DSM 45354</strain>
    </source>
</reference>
<dbReference type="EMBL" id="JADBEM010000001">
    <property type="protein sequence ID" value="MBE1610974.1"/>
    <property type="molecule type" value="Genomic_DNA"/>
</dbReference>
<name>A0A927N2K1_9ACTN</name>
<dbReference type="Proteomes" id="UP000638648">
    <property type="component" value="Unassembled WGS sequence"/>
</dbReference>
<sequence>MNHPHDEDQAEDLVVERCWLCLGFTDLANLGPCPACQPDRFAEYLAMLAATARHHHETTEEGL</sequence>
<gene>
    <name evidence="1" type="ORF">HEB94_007822</name>
</gene>
<evidence type="ECO:0000313" key="1">
    <source>
        <dbReference type="EMBL" id="MBE1610974.1"/>
    </source>
</evidence>
<comment type="caution">
    <text evidence="1">The sequence shown here is derived from an EMBL/GenBank/DDBJ whole genome shotgun (WGS) entry which is preliminary data.</text>
</comment>
<dbReference type="RefSeq" id="WP_192754262.1">
    <property type="nucleotide sequence ID" value="NZ_BAABJL010000225.1"/>
</dbReference>
<dbReference type="AlphaFoldDB" id="A0A927N2K1"/>
<organism evidence="1 2">
    <name type="scientific">Actinopolymorpha pittospori</name>
    <dbReference type="NCBI Taxonomy" id="648752"/>
    <lineage>
        <taxon>Bacteria</taxon>
        <taxon>Bacillati</taxon>
        <taxon>Actinomycetota</taxon>
        <taxon>Actinomycetes</taxon>
        <taxon>Propionibacteriales</taxon>
        <taxon>Actinopolymorphaceae</taxon>
        <taxon>Actinopolymorpha</taxon>
    </lineage>
</organism>
<keyword evidence="2" id="KW-1185">Reference proteome</keyword>